<feature type="chain" id="PRO_5019094535" description="Opine dehydrogenase domain-containing protein" evidence="2">
    <location>
        <begin position="22"/>
        <end position="477"/>
    </location>
</feature>
<dbReference type="EMBL" id="CAACVS010000030">
    <property type="protein sequence ID" value="VEU34493.1"/>
    <property type="molecule type" value="Genomic_DNA"/>
</dbReference>
<evidence type="ECO:0000256" key="1">
    <source>
        <dbReference type="SAM" id="MobiDB-lite"/>
    </source>
</evidence>
<dbReference type="AlphaFoldDB" id="A0A448YXG1"/>
<evidence type="ECO:0000256" key="2">
    <source>
        <dbReference type="SAM" id="SignalP"/>
    </source>
</evidence>
<keyword evidence="5" id="KW-1185">Reference proteome</keyword>
<proteinExistence type="predicted"/>
<dbReference type="Proteomes" id="UP000291116">
    <property type="component" value="Unassembled WGS sequence"/>
</dbReference>
<keyword evidence="2" id="KW-0732">Signal</keyword>
<dbReference type="InterPro" id="IPR003421">
    <property type="entry name" value="Opine_DH"/>
</dbReference>
<dbReference type="OrthoDB" id="4394513at2759"/>
<dbReference type="SUPFAM" id="SSF48179">
    <property type="entry name" value="6-phosphogluconate dehydrogenase C-terminal domain-like"/>
    <property type="match status" value="1"/>
</dbReference>
<name>A0A448YXG1_9STRA</name>
<feature type="region of interest" description="Disordered" evidence="1">
    <location>
        <begin position="107"/>
        <end position="129"/>
    </location>
</feature>
<dbReference type="Pfam" id="PF02317">
    <property type="entry name" value="Octopine_DH"/>
    <property type="match status" value="1"/>
</dbReference>
<evidence type="ECO:0000313" key="4">
    <source>
        <dbReference type="EMBL" id="VEU34493.1"/>
    </source>
</evidence>
<gene>
    <name evidence="4" type="ORF">PSNMU_V1.4_AUG-EV-PASAV3_0012030</name>
</gene>
<dbReference type="GO" id="GO:0016491">
    <property type="term" value="F:oxidoreductase activity"/>
    <property type="evidence" value="ECO:0007669"/>
    <property type="project" value="InterPro"/>
</dbReference>
<dbReference type="InterPro" id="IPR036291">
    <property type="entry name" value="NAD(P)-bd_dom_sf"/>
</dbReference>
<feature type="domain" description="Opine dehydrogenase" evidence="3">
    <location>
        <begin position="275"/>
        <end position="421"/>
    </location>
</feature>
<dbReference type="PANTHER" id="PTHR38015">
    <property type="entry name" value="BLR6086 PROTEIN"/>
    <property type="match status" value="1"/>
</dbReference>
<sequence length="477" mass="51027">MHHHRVATAALLAWNFAAVTSFAVRGGSRNVRWEFTGSDHRRSNCRIWEQERLSATHRGESHTECSQGPLRVGIAGAGAVAFGTASILSKNGHESILWSPSGKGTADLVSRDNGSGDEGPSTVSSTGALRHEFDPEIASSAEELVKKSDVLIIALPANGHKQIFDALAPHLSSSSSDSSPAAAGAPPKKKHIIVSSHASFGALYLSQFLHQLGNHHHTITSWGTTVCTARRTSGTSVDIKTIRKSVDSSCLPEGDSASSLELCERLFPDTEFRPREGLLAITLSNLNPQNHLAIAMGNISRMDKGEEWYQFQNITPKIGGFLEALDKERLEIASALGLDVKTVYDHFSLSFHVPIPASGSLSEMCQNIYEKGNDVHGPTAADSRYVTEDVPYGLAPVVALGKLVGRPAVLHESGMRICDAMYGRNFSAENDLLGAIGLETIGLDELGEAARTGKLPGQRLLAGSRPLSPAHTHDVQG</sequence>
<dbReference type="InterPro" id="IPR051729">
    <property type="entry name" value="Opine/Lysopine_DH"/>
</dbReference>
<accession>A0A448YXG1</accession>
<dbReference type="SUPFAM" id="SSF51735">
    <property type="entry name" value="NAD(P)-binding Rossmann-fold domains"/>
    <property type="match status" value="1"/>
</dbReference>
<organism evidence="4 5">
    <name type="scientific">Pseudo-nitzschia multistriata</name>
    <dbReference type="NCBI Taxonomy" id="183589"/>
    <lineage>
        <taxon>Eukaryota</taxon>
        <taxon>Sar</taxon>
        <taxon>Stramenopiles</taxon>
        <taxon>Ochrophyta</taxon>
        <taxon>Bacillariophyta</taxon>
        <taxon>Bacillariophyceae</taxon>
        <taxon>Bacillariophycidae</taxon>
        <taxon>Bacillariales</taxon>
        <taxon>Bacillariaceae</taxon>
        <taxon>Pseudo-nitzschia</taxon>
    </lineage>
</organism>
<reference evidence="4 5" key="1">
    <citation type="submission" date="2019-01" db="EMBL/GenBank/DDBJ databases">
        <authorList>
            <person name="Ferrante I. M."/>
        </authorList>
    </citation>
    <scope>NUCLEOTIDE SEQUENCE [LARGE SCALE GENOMIC DNA]</scope>
    <source>
        <strain evidence="4 5">B856</strain>
    </source>
</reference>
<dbReference type="Gene3D" id="3.40.50.720">
    <property type="entry name" value="NAD(P)-binding Rossmann-like Domain"/>
    <property type="match status" value="2"/>
</dbReference>
<dbReference type="Gene3D" id="1.10.1040.10">
    <property type="entry name" value="N-(1-d-carboxylethyl)-l-norvaline Dehydrogenase, domain 2"/>
    <property type="match status" value="1"/>
</dbReference>
<dbReference type="InterPro" id="IPR013328">
    <property type="entry name" value="6PGD_dom2"/>
</dbReference>
<feature type="signal peptide" evidence="2">
    <location>
        <begin position="1"/>
        <end position="21"/>
    </location>
</feature>
<protein>
    <recommendedName>
        <fullName evidence="3">Opine dehydrogenase domain-containing protein</fullName>
    </recommendedName>
</protein>
<evidence type="ECO:0000259" key="3">
    <source>
        <dbReference type="Pfam" id="PF02317"/>
    </source>
</evidence>
<evidence type="ECO:0000313" key="5">
    <source>
        <dbReference type="Proteomes" id="UP000291116"/>
    </source>
</evidence>
<dbReference type="PANTHER" id="PTHR38015:SF1">
    <property type="entry name" value="OPINE DEHYDROGENASE DOMAIN-CONTAINING PROTEIN"/>
    <property type="match status" value="1"/>
</dbReference>
<dbReference type="InterPro" id="IPR008927">
    <property type="entry name" value="6-PGluconate_DH-like_C_sf"/>
</dbReference>